<proteinExistence type="predicted"/>
<reference evidence="1 2" key="1">
    <citation type="submission" date="2023-01" db="EMBL/GenBank/DDBJ databases">
        <authorList>
            <person name="Whitehead M."/>
        </authorList>
    </citation>
    <scope>NUCLEOTIDE SEQUENCE [LARGE SCALE GENOMIC DNA]</scope>
</reference>
<evidence type="ECO:0000313" key="1">
    <source>
        <dbReference type="EMBL" id="CAI6354337.1"/>
    </source>
</evidence>
<gene>
    <name evidence="1" type="ORF">MEUPH1_LOCUS10352</name>
</gene>
<keyword evidence="2" id="KW-1185">Reference proteome</keyword>
<organism evidence="1 2">
    <name type="scientific">Macrosiphum euphorbiae</name>
    <name type="common">potato aphid</name>
    <dbReference type="NCBI Taxonomy" id="13131"/>
    <lineage>
        <taxon>Eukaryota</taxon>
        <taxon>Metazoa</taxon>
        <taxon>Ecdysozoa</taxon>
        <taxon>Arthropoda</taxon>
        <taxon>Hexapoda</taxon>
        <taxon>Insecta</taxon>
        <taxon>Pterygota</taxon>
        <taxon>Neoptera</taxon>
        <taxon>Paraneoptera</taxon>
        <taxon>Hemiptera</taxon>
        <taxon>Sternorrhyncha</taxon>
        <taxon>Aphidomorpha</taxon>
        <taxon>Aphidoidea</taxon>
        <taxon>Aphididae</taxon>
        <taxon>Macrosiphini</taxon>
        <taxon>Macrosiphum</taxon>
    </lineage>
</organism>
<comment type="caution">
    <text evidence="1">The sequence shown here is derived from an EMBL/GenBank/DDBJ whole genome shotgun (WGS) entry which is preliminary data.</text>
</comment>
<sequence>MDIVPGNVRLLNRAQRRVLLRSICAYRTVSELAVNTIAATPPADLLAKEREKTFVIRQAAITAATTGVEPKNVTLDKWQERWSSGETGGWTRRLIPDVRSWCNRRHGRTNFHLTQFLSGHGCFGQYLHRIRKVADPMCVDCQAPVDDAEHAFFMCDRWWRQRSDLERNIRRKFTPESAVRSMLESSTNWSAVDSYVNLVLAAREEEERERQRR</sequence>
<protein>
    <recommendedName>
        <fullName evidence="3">Reverse transcriptase</fullName>
    </recommendedName>
</protein>
<name>A0AAV0WEX8_9HEMI</name>
<dbReference type="EMBL" id="CARXXK010000002">
    <property type="protein sequence ID" value="CAI6354337.1"/>
    <property type="molecule type" value="Genomic_DNA"/>
</dbReference>
<dbReference type="Proteomes" id="UP001160148">
    <property type="component" value="Unassembled WGS sequence"/>
</dbReference>
<dbReference type="AlphaFoldDB" id="A0AAV0WEX8"/>
<evidence type="ECO:0000313" key="2">
    <source>
        <dbReference type="Proteomes" id="UP001160148"/>
    </source>
</evidence>
<evidence type="ECO:0008006" key="3">
    <source>
        <dbReference type="Google" id="ProtNLM"/>
    </source>
</evidence>
<accession>A0AAV0WEX8</accession>